<dbReference type="EMBL" id="JBAKBA010000017">
    <property type="protein sequence ID" value="MEL0659287.1"/>
    <property type="molecule type" value="Genomic_DNA"/>
</dbReference>
<reference evidence="1 2" key="1">
    <citation type="submission" date="2024-02" db="EMBL/GenBank/DDBJ databases">
        <title>Bacteria isolated from the canopy kelp, Nereocystis luetkeana.</title>
        <authorList>
            <person name="Pfister C.A."/>
            <person name="Younker I.T."/>
            <person name="Light S.H."/>
        </authorList>
    </citation>
    <scope>NUCLEOTIDE SEQUENCE [LARGE SCALE GENOMIC DNA]</scope>
    <source>
        <strain evidence="1 2">TI.2.07</strain>
    </source>
</reference>
<dbReference type="Pfam" id="PF07023">
    <property type="entry name" value="DUF1315"/>
    <property type="match status" value="1"/>
</dbReference>
<dbReference type="Proteomes" id="UP001366060">
    <property type="component" value="Unassembled WGS sequence"/>
</dbReference>
<name>A0ABU9HCC5_9GAMM</name>
<sequence length="65" mass="7674">MEKSIGWLSLFEQLSLNLPHEICKEFRIALTLGYWKNGLQLSDKQRKICEQALFYSEKNKSSIMH</sequence>
<proteinExistence type="predicted"/>
<dbReference type="InterPro" id="IPR009749">
    <property type="entry name" value="DUF1315"/>
</dbReference>
<accession>A0ABU9HCC5</accession>
<evidence type="ECO:0000313" key="1">
    <source>
        <dbReference type="EMBL" id="MEL0659287.1"/>
    </source>
</evidence>
<gene>
    <name evidence="1" type="ORF">V6255_09050</name>
</gene>
<evidence type="ECO:0000313" key="2">
    <source>
        <dbReference type="Proteomes" id="UP001366060"/>
    </source>
</evidence>
<protein>
    <submittedName>
        <fullName evidence="1">DUF1315 family protein</fullName>
    </submittedName>
</protein>
<keyword evidence="2" id="KW-1185">Reference proteome</keyword>
<dbReference type="RefSeq" id="WP_341627855.1">
    <property type="nucleotide sequence ID" value="NZ_JBAKBA010000017.1"/>
</dbReference>
<organism evidence="1 2">
    <name type="scientific">Psychromonas arctica</name>
    <dbReference type="NCBI Taxonomy" id="168275"/>
    <lineage>
        <taxon>Bacteria</taxon>
        <taxon>Pseudomonadati</taxon>
        <taxon>Pseudomonadota</taxon>
        <taxon>Gammaproteobacteria</taxon>
        <taxon>Alteromonadales</taxon>
        <taxon>Psychromonadaceae</taxon>
        <taxon>Psychromonas</taxon>
    </lineage>
</organism>
<comment type="caution">
    <text evidence="1">The sequence shown here is derived from an EMBL/GenBank/DDBJ whole genome shotgun (WGS) entry which is preliminary data.</text>
</comment>